<dbReference type="PANTHER" id="PTHR30151">
    <property type="entry name" value="ALKANE SULFONATE ABC TRANSPORTER-RELATED, MEMBRANE SUBUNIT"/>
    <property type="match status" value="1"/>
</dbReference>
<feature type="transmembrane region" description="Helical" evidence="7">
    <location>
        <begin position="33"/>
        <end position="53"/>
    </location>
</feature>
<feature type="transmembrane region" description="Helical" evidence="7">
    <location>
        <begin position="95"/>
        <end position="118"/>
    </location>
</feature>
<evidence type="ECO:0000256" key="3">
    <source>
        <dbReference type="ARBA" id="ARBA00022475"/>
    </source>
</evidence>
<keyword evidence="5 7" id="KW-1133">Transmembrane helix</keyword>
<feature type="compositionally biased region" description="Polar residues" evidence="8">
    <location>
        <begin position="1"/>
        <end position="12"/>
    </location>
</feature>
<comment type="caution">
    <text evidence="10">The sequence shown here is derived from an EMBL/GenBank/DDBJ whole genome shotgun (WGS) entry which is preliminary data.</text>
</comment>
<evidence type="ECO:0000256" key="5">
    <source>
        <dbReference type="ARBA" id="ARBA00022989"/>
    </source>
</evidence>
<feature type="region of interest" description="Disordered" evidence="8">
    <location>
        <begin position="1"/>
        <end position="27"/>
    </location>
</feature>
<keyword evidence="6 7" id="KW-0472">Membrane</keyword>
<sequence length="285" mass="29839">MTSALTPRTGVSATAPESDPRPRGAAPGRGRRVLVAVLPWATTVALLAVAEILSRTGALPEEVPPVTEVIAAGWQLVPTATFAASLGATLAQVGIGLLIGVVVGVSAGLALGAVPVLYRLTHHVLDFLRFIPAVVYLPVLVLLMGATPRTAFLLAALGTVWPMLFQAYYGVAGISTVLADTARVFGLRPHQRLAHVVLPAVSPFVATGLRISASHALVVVVAVQLITAIPGLGRDIARYAANAVYPQMYALVAVVGLVGVVLNAVLGAVERRRLHWHSSYRETWT</sequence>
<evidence type="ECO:0000256" key="2">
    <source>
        <dbReference type="ARBA" id="ARBA00022448"/>
    </source>
</evidence>
<evidence type="ECO:0000256" key="4">
    <source>
        <dbReference type="ARBA" id="ARBA00022692"/>
    </source>
</evidence>
<feature type="transmembrane region" description="Helical" evidence="7">
    <location>
        <begin position="249"/>
        <end position="269"/>
    </location>
</feature>
<dbReference type="Pfam" id="PF00528">
    <property type="entry name" value="BPD_transp_1"/>
    <property type="match status" value="1"/>
</dbReference>
<dbReference type="InterPro" id="IPR035906">
    <property type="entry name" value="MetI-like_sf"/>
</dbReference>
<evidence type="ECO:0000256" key="7">
    <source>
        <dbReference type="RuleBase" id="RU363032"/>
    </source>
</evidence>
<dbReference type="InterPro" id="IPR000515">
    <property type="entry name" value="MetI-like"/>
</dbReference>
<protein>
    <recommendedName>
        <fullName evidence="9">ABC transmembrane type-1 domain-containing protein</fullName>
    </recommendedName>
</protein>
<dbReference type="Proteomes" id="UP001500804">
    <property type="component" value="Unassembled WGS sequence"/>
</dbReference>
<organism evidence="10 11">
    <name type="scientific">Pseudonocardia adelaidensis</name>
    <dbReference type="NCBI Taxonomy" id="648754"/>
    <lineage>
        <taxon>Bacteria</taxon>
        <taxon>Bacillati</taxon>
        <taxon>Actinomycetota</taxon>
        <taxon>Actinomycetes</taxon>
        <taxon>Pseudonocardiales</taxon>
        <taxon>Pseudonocardiaceae</taxon>
        <taxon>Pseudonocardia</taxon>
    </lineage>
</organism>
<evidence type="ECO:0000256" key="1">
    <source>
        <dbReference type="ARBA" id="ARBA00004651"/>
    </source>
</evidence>
<dbReference type="RefSeq" id="WP_345603400.1">
    <property type="nucleotide sequence ID" value="NZ_BAABJO010000003.1"/>
</dbReference>
<reference evidence="11" key="1">
    <citation type="journal article" date="2019" name="Int. J. Syst. Evol. Microbiol.">
        <title>The Global Catalogue of Microorganisms (GCM) 10K type strain sequencing project: providing services to taxonomists for standard genome sequencing and annotation.</title>
        <authorList>
            <consortium name="The Broad Institute Genomics Platform"/>
            <consortium name="The Broad Institute Genome Sequencing Center for Infectious Disease"/>
            <person name="Wu L."/>
            <person name="Ma J."/>
        </authorList>
    </citation>
    <scope>NUCLEOTIDE SEQUENCE [LARGE SCALE GENOMIC DNA]</scope>
    <source>
        <strain evidence="11">JCM 18302</strain>
    </source>
</reference>
<dbReference type="SUPFAM" id="SSF161098">
    <property type="entry name" value="MetI-like"/>
    <property type="match status" value="1"/>
</dbReference>
<evidence type="ECO:0000313" key="11">
    <source>
        <dbReference type="Proteomes" id="UP001500804"/>
    </source>
</evidence>
<comment type="similarity">
    <text evidence="7">Belongs to the binding-protein-dependent transport system permease family.</text>
</comment>
<keyword evidence="11" id="KW-1185">Reference proteome</keyword>
<dbReference type="PANTHER" id="PTHR30151:SF0">
    <property type="entry name" value="ABC TRANSPORTER PERMEASE PROTEIN MJ0413-RELATED"/>
    <property type="match status" value="1"/>
</dbReference>
<name>A0ABP9NAX2_9PSEU</name>
<evidence type="ECO:0000256" key="8">
    <source>
        <dbReference type="SAM" id="MobiDB-lite"/>
    </source>
</evidence>
<evidence type="ECO:0000256" key="6">
    <source>
        <dbReference type="ARBA" id="ARBA00023136"/>
    </source>
</evidence>
<keyword evidence="4 7" id="KW-0812">Transmembrane</keyword>
<dbReference type="Gene3D" id="1.10.3720.10">
    <property type="entry name" value="MetI-like"/>
    <property type="match status" value="1"/>
</dbReference>
<keyword evidence="2 7" id="KW-0813">Transport</keyword>
<keyword evidence="3" id="KW-1003">Cell membrane</keyword>
<dbReference type="PROSITE" id="PS50928">
    <property type="entry name" value="ABC_TM1"/>
    <property type="match status" value="1"/>
</dbReference>
<dbReference type="EMBL" id="BAABJO010000003">
    <property type="protein sequence ID" value="GAA5113129.1"/>
    <property type="molecule type" value="Genomic_DNA"/>
</dbReference>
<feature type="domain" description="ABC transmembrane type-1" evidence="9">
    <location>
        <begin position="86"/>
        <end position="270"/>
    </location>
</feature>
<gene>
    <name evidence="10" type="ORF">GCM10023320_08280</name>
</gene>
<feature type="transmembrane region" description="Helical" evidence="7">
    <location>
        <begin position="167"/>
        <end position="186"/>
    </location>
</feature>
<comment type="subcellular location">
    <subcellularLocation>
        <location evidence="1 7">Cell membrane</location>
        <topology evidence="1 7">Multi-pass membrane protein</topology>
    </subcellularLocation>
</comment>
<accession>A0ABP9NAX2</accession>
<evidence type="ECO:0000313" key="10">
    <source>
        <dbReference type="EMBL" id="GAA5113129.1"/>
    </source>
</evidence>
<feature type="transmembrane region" description="Helical" evidence="7">
    <location>
        <begin position="207"/>
        <end position="229"/>
    </location>
</feature>
<feature type="transmembrane region" description="Helical" evidence="7">
    <location>
        <begin position="130"/>
        <end position="147"/>
    </location>
</feature>
<proteinExistence type="inferred from homology"/>
<evidence type="ECO:0000259" key="9">
    <source>
        <dbReference type="PROSITE" id="PS50928"/>
    </source>
</evidence>